<protein>
    <submittedName>
        <fullName evidence="2">Uncharacterized protein</fullName>
    </submittedName>
</protein>
<evidence type="ECO:0000313" key="3">
    <source>
        <dbReference type="Proteomes" id="UP000033519"/>
    </source>
</evidence>
<proteinExistence type="predicted"/>
<keyword evidence="3" id="KW-1185">Reference proteome</keyword>
<evidence type="ECO:0000313" key="1">
    <source>
        <dbReference type="EMBL" id="KKC32092.1"/>
    </source>
</evidence>
<dbReference type="EMBL" id="FOMB01000028">
    <property type="protein sequence ID" value="SFD20255.1"/>
    <property type="molecule type" value="Genomic_DNA"/>
</dbReference>
<dbReference type="AlphaFoldDB" id="A0A0F5PTS8"/>
<name>A0A0F5PTS8_9HYPH</name>
<dbReference type="RefSeq" id="WP_046171969.1">
    <property type="nucleotide sequence ID" value="NZ_FOMB01000028.1"/>
</dbReference>
<accession>A0A0F5PTS8</accession>
<dbReference type="EMBL" id="LAPV01000142">
    <property type="protein sequence ID" value="KKC32092.1"/>
    <property type="molecule type" value="Genomic_DNA"/>
</dbReference>
<sequence length="124" mass="13306">MAGNYRQVVIGEKTLDAVTMGVERDAAGAIKASIWWEAVGDVDADEAEYDDVPAALAAAEASRELHGFSEVVVALQDGLQWDAAWGLLARQERQKEPIGDVSNMDLTDNEAFDLAAGIEAERDA</sequence>
<evidence type="ECO:0000313" key="4">
    <source>
        <dbReference type="Proteomes" id="UP000182258"/>
    </source>
</evidence>
<evidence type="ECO:0000313" key="2">
    <source>
        <dbReference type="EMBL" id="SFD20255.1"/>
    </source>
</evidence>
<organism evidence="2 4">
    <name type="scientific">Devosia psychrophila</name>
    <dbReference type="NCBI Taxonomy" id="728005"/>
    <lineage>
        <taxon>Bacteria</taxon>
        <taxon>Pseudomonadati</taxon>
        <taxon>Pseudomonadota</taxon>
        <taxon>Alphaproteobacteria</taxon>
        <taxon>Hyphomicrobiales</taxon>
        <taxon>Devosiaceae</taxon>
        <taxon>Devosia</taxon>
    </lineage>
</organism>
<reference evidence="1 3" key="1">
    <citation type="submission" date="2015-03" db="EMBL/GenBank/DDBJ databases">
        <authorList>
            <person name="Lepp D."/>
            <person name="Hassan Y.I."/>
            <person name="Li X.-Z."/>
            <person name="Zhou T."/>
        </authorList>
    </citation>
    <scope>NUCLEOTIDE SEQUENCE [LARGE SCALE GENOMIC DNA]</scope>
    <source>
        <strain evidence="1 3">Cr7-05</strain>
    </source>
</reference>
<dbReference type="Proteomes" id="UP000033519">
    <property type="component" value="Unassembled WGS sequence"/>
</dbReference>
<dbReference type="PATRIC" id="fig|728005.3.peg.1363"/>
<gene>
    <name evidence="2" type="ORF">SAMN04488059_12818</name>
    <name evidence="1" type="ORF">WH91_15790</name>
</gene>
<dbReference type="OrthoDB" id="7950286at2"/>
<reference evidence="2 4" key="2">
    <citation type="submission" date="2016-10" db="EMBL/GenBank/DDBJ databases">
        <authorList>
            <person name="de Groot N.N."/>
        </authorList>
    </citation>
    <scope>NUCLEOTIDE SEQUENCE [LARGE SCALE GENOMIC DNA]</scope>
    <source>
        <strain evidence="2 4">CGMCC 1.10210</strain>
    </source>
</reference>
<dbReference type="Proteomes" id="UP000182258">
    <property type="component" value="Unassembled WGS sequence"/>
</dbReference>